<protein>
    <submittedName>
        <fullName evidence="2">MATH domain-containing protein</fullName>
    </submittedName>
</protein>
<sequence length="135" mass="16323">MKFQHKHKPLYRKLQRCNLQFSFKKDFLEAHKYGSLKTSVYMIDGVRWWLTVYLNYRDEICFSISCHCNNRVFSHLKVSLMTPMRRAQVSFQFKKGFSESRLSPLISRDNLFKYYFRNGNNYVNIRFDGYIVSFG</sequence>
<proteinExistence type="predicted"/>
<organism evidence="1 2">
    <name type="scientific">Panagrolaimus sp. PS1159</name>
    <dbReference type="NCBI Taxonomy" id="55785"/>
    <lineage>
        <taxon>Eukaryota</taxon>
        <taxon>Metazoa</taxon>
        <taxon>Ecdysozoa</taxon>
        <taxon>Nematoda</taxon>
        <taxon>Chromadorea</taxon>
        <taxon>Rhabditida</taxon>
        <taxon>Tylenchina</taxon>
        <taxon>Panagrolaimomorpha</taxon>
        <taxon>Panagrolaimoidea</taxon>
        <taxon>Panagrolaimidae</taxon>
        <taxon>Panagrolaimus</taxon>
    </lineage>
</organism>
<evidence type="ECO:0000313" key="1">
    <source>
        <dbReference type="Proteomes" id="UP000887580"/>
    </source>
</evidence>
<dbReference type="WBParaSite" id="PS1159_v2.g14034.t1">
    <property type="protein sequence ID" value="PS1159_v2.g14034.t1"/>
    <property type="gene ID" value="PS1159_v2.g14034"/>
</dbReference>
<accession>A0AC35F5G0</accession>
<evidence type="ECO:0000313" key="2">
    <source>
        <dbReference type="WBParaSite" id="PS1159_v2.g14034.t1"/>
    </source>
</evidence>
<reference evidence="2" key="1">
    <citation type="submission" date="2022-11" db="UniProtKB">
        <authorList>
            <consortium name="WormBaseParasite"/>
        </authorList>
    </citation>
    <scope>IDENTIFICATION</scope>
</reference>
<name>A0AC35F5G0_9BILA</name>
<dbReference type="Proteomes" id="UP000887580">
    <property type="component" value="Unplaced"/>
</dbReference>